<reference evidence="3 4" key="1">
    <citation type="journal article" date="2018" name="Plant J.">
        <title>Genome sequences of Chlorella sorokiniana UTEX 1602 and Micractinium conductrix SAG 241.80: implications to maltose excretion by a green alga.</title>
        <authorList>
            <person name="Arriola M.B."/>
            <person name="Velmurugan N."/>
            <person name="Zhang Y."/>
            <person name="Plunkett M.H."/>
            <person name="Hondzo H."/>
            <person name="Barney B.M."/>
        </authorList>
    </citation>
    <scope>NUCLEOTIDE SEQUENCE [LARGE SCALE GENOMIC DNA]</scope>
    <source>
        <strain evidence="3 4">SAG 241.80</strain>
    </source>
</reference>
<proteinExistence type="predicted"/>
<dbReference type="Proteomes" id="UP000239649">
    <property type="component" value="Unassembled WGS sequence"/>
</dbReference>
<comment type="caution">
    <text evidence="3">The sequence shown here is derived from an EMBL/GenBank/DDBJ whole genome shotgun (WGS) entry which is preliminary data.</text>
</comment>
<name>A0A2P6VSF7_9CHLO</name>
<accession>A0A2P6VSF7</accession>
<feature type="signal peptide" evidence="2">
    <location>
        <begin position="1"/>
        <end position="22"/>
    </location>
</feature>
<keyword evidence="4" id="KW-1185">Reference proteome</keyword>
<keyword evidence="2" id="KW-0732">Signal</keyword>
<sequence>MRHSGVLALAVGALCGAGAVAAASAAMPPANATACGAKNLRAAWCLLPMALAGMESAVNLASTATPPACKPRPRRAPQVAGSLPPPAPRPAPAYPEECGTAGAPCCPYPFRIWFGEGEMPPICEQKGSYCGVDGTRVANAPDCGKKGAPCCAEYVYHDWFRCEGGLYCKAPDKEAGDVGTCRRCPPNPPQEHWVHTCDPAVQWTPEEMNRPHAAAPQAEGAP</sequence>
<evidence type="ECO:0000313" key="4">
    <source>
        <dbReference type="Proteomes" id="UP000239649"/>
    </source>
</evidence>
<organism evidence="3 4">
    <name type="scientific">Micractinium conductrix</name>
    <dbReference type="NCBI Taxonomy" id="554055"/>
    <lineage>
        <taxon>Eukaryota</taxon>
        <taxon>Viridiplantae</taxon>
        <taxon>Chlorophyta</taxon>
        <taxon>core chlorophytes</taxon>
        <taxon>Trebouxiophyceae</taxon>
        <taxon>Chlorellales</taxon>
        <taxon>Chlorellaceae</taxon>
        <taxon>Chlorella clade</taxon>
        <taxon>Micractinium</taxon>
    </lineage>
</organism>
<dbReference type="AlphaFoldDB" id="A0A2P6VSF7"/>
<evidence type="ECO:0000256" key="2">
    <source>
        <dbReference type="SAM" id="SignalP"/>
    </source>
</evidence>
<evidence type="ECO:0000256" key="1">
    <source>
        <dbReference type="SAM" id="MobiDB-lite"/>
    </source>
</evidence>
<feature type="region of interest" description="Disordered" evidence="1">
    <location>
        <begin position="65"/>
        <end position="88"/>
    </location>
</feature>
<dbReference type="EMBL" id="LHPF02000001">
    <property type="protein sequence ID" value="PSC77012.1"/>
    <property type="molecule type" value="Genomic_DNA"/>
</dbReference>
<feature type="chain" id="PRO_5015143555" evidence="2">
    <location>
        <begin position="23"/>
        <end position="222"/>
    </location>
</feature>
<evidence type="ECO:0000313" key="3">
    <source>
        <dbReference type="EMBL" id="PSC77012.1"/>
    </source>
</evidence>
<protein>
    <submittedName>
        <fullName evidence="3">Uncharacterized protein</fullName>
    </submittedName>
</protein>
<gene>
    <name evidence="3" type="ORF">C2E20_0209</name>
</gene>